<dbReference type="EMBL" id="JAPWDV010000002">
    <property type="protein sequence ID" value="KAJ6219739.1"/>
    <property type="molecule type" value="Genomic_DNA"/>
</dbReference>
<dbReference type="GO" id="GO:0005856">
    <property type="term" value="C:cytoskeleton"/>
    <property type="evidence" value="ECO:0007669"/>
    <property type="project" value="UniProtKB-SubCell"/>
</dbReference>
<keyword evidence="4" id="KW-0963">Cytoplasm</keyword>
<keyword evidence="5" id="KW-0206">Cytoskeleton</keyword>
<dbReference type="Gene3D" id="2.30.36.70">
    <property type="entry name" value="Actin, Chain A, domain 2"/>
    <property type="match status" value="1"/>
</dbReference>
<dbReference type="SUPFAM" id="SSF53067">
    <property type="entry name" value="Actin-like ATPase domain"/>
    <property type="match status" value="3"/>
</dbReference>
<sequence>MAKSIKKVLIIDNGAYTIKAGFSSDSNPIIIPNCVTKVKSERRRPFIGDQLEECKDYSGLYYILPFTKGYIINWDTQRQVWDYVFRVKLKLPTDNKNRFSEIGLIITEPLFNFKQIRENMIDFLFGEYGFGSILITNAPQLAAFNYFYKQNYTKHQNMQTNKRFKSMLSTTNKEMACLVVDSGFSFTHIVPFIEGNKLLTHAKRINVGGKLLTNHLKEVISYRQLNVLDETYVVNQMKEDCCFVSTNYWADLEIASKKLSPINTINRYYVLPDYIMFKRGFIYDKTKHNDIVNFEEHQRIRMNNERFQIPELLFNPGDALINQVGISHCIYDVVSQFNPKYTVDTTSNNIDNVVTSIRERPDNLKDIDSDEDESDVTENEDEEKLDNSNDNDSKKNGINSETKDDSAKQNGEDHHIENGLPTYQDLNIQSHLYNNILLIGGNCNFPNFQERITNDIRTNVRDMLHVRVEKPSDPITYPWFGGQKICNVNEKGDCVGNISDSLYFKFAITRKEYDSKGLVYCNDKLANYQLPSFI</sequence>
<feature type="compositionally biased region" description="Basic and acidic residues" evidence="8">
    <location>
        <begin position="385"/>
        <end position="417"/>
    </location>
</feature>
<name>A0A9Q0M686_BLOTA</name>
<dbReference type="Pfam" id="PF00022">
    <property type="entry name" value="Actin"/>
    <property type="match status" value="2"/>
</dbReference>
<gene>
    <name evidence="9" type="ORF">RDWZM_005551</name>
</gene>
<evidence type="ECO:0000313" key="9">
    <source>
        <dbReference type="EMBL" id="KAJ6219739.1"/>
    </source>
</evidence>
<evidence type="ECO:0000256" key="8">
    <source>
        <dbReference type="SAM" id="MobiDB-lite"/>
    </source>
</evidence>
<dbReference type="GO" id="GO:0005634">
    <property type="term" value="C:nucleus"/>
    <property type="evidence" value="ECO:0007669"/>
    <property type="project" value="UniProtKB-SubCell"/>
</dbReference>
<dbReference type="FunFam" id="2.30.36.70:FF:000003">
    <property type="entry name" value="Actin-related protein 6"/>
    <property type="match status" value="1"/>
</dbReference>
<evidence type="ECO:0000256" key="5">
    <source>
        <dbReference type="ARBA" id="ARBA00023212"/>
    </source>
</evidence>
<evidence type="ECO:0000313" key="10">
    <source>
        <dbReference type="Proteomes" id="UP001142055"/>
    </source>
</evidence>
<evidence type="ECO:0000256" key="4">
    <source>
        <dbReference type="ARBA" id="ARBA00022490"/>
    </source>
</evidence>
<evidence type="ECO:0000256" key="2">
    <source>
        <dbReference type="ARBA" id="ARBA00004245"/>
    </source>
</evidence>
<dbReference type="SMART" id="SM00268">
    <property type="entry name" value="ACTIN"/>
    <property type="match status" value="1"/>
</dbReference>
<dbReference type="Gene3D" id="3.90.640.10">
    <property type="entry name" value="Actin, Chain A, domain 4"/>
    <property type="match status" value="1"/>
</dbReference>
<evidence type="ECO:0000256" key="7">
    <source>
        <dbReference type="ARBA" id="ARBA00074635"/>
    </source>
</evidence>
<feature type="compositionally biased region" description="Acidic residues" evidence="8">
    <location>
        <begin position="368"/>
        <end position="384"/>
    </location>
</feature>
<dbReference type="Gene3D" id="3.30.420.40">
    <property type="match status" value="4"/>
</dbReference>
<keyword evidence="10" id="KW-1185">Reference proteome</keyword>
<evidence type="ECO:0000256" key="6">
    <source>
        <dbReference type="ARBA" id="ARBA00023242"/>
    </source>
</evidence>
<accession>A0A9Q0M686</accession>
<keyword evidence="6" id="KW-0539">Nucleus</keyword>
<dbReference type="FunFam" id="3.90.640.10:FF:000014">
    <property type="entry name" value="Putative actin-related protein 6"/>
    <property type="match status" value="1"/>
</dbReference>
<evidence type="ECO:0000256" key="1">
    <source>
        <dbReference type="ARBA" id="ARBA00004123"/>
    </source>
</evidence>
<dbReference type="OMA" id="QMKEDCC"/>
<dbReference type="AlphaFoldDB" id="A0A9Q0M686"/>
<reference evidence="9" key="1">
    <citation type="submission" date="2022-12" db="EMBL/GenBank/DDBJ databases">
        <title>Genome assemblies of Blomia tropicalis.</title>
        <authorList>
            <person name="Cui Y."/>
        </authorList>
    </citation>
    <scope>NUCLEOTIDE SEQUENCE</scope>
    <source>
        <tissue evidence="9">Adult mites</tissue>
    </source>
</reference>
<dbReference type="InterPro" id="IPR043129">
    <property type="entry name" value="ATPase_NBD"/>
</dbReference>
<dbReference type="InterPro" id="IPR004000">
    <property type="entry name" value="Actin"/>
</dbReference>
<comment type="subcellular location">
    <subcellularLocation>
        <location evidence="2">Cytoplasm</location>
        <location evidence="2">Cytoskeleton</location>
    </subcellularLocation>
    <subcellularLocation>
        <location evidence="1">Nucleus</location>
    </subcellularLocation>
</comment>
<organism evidence="9 10">
    <name type="scientific">Blomia tropicalis</name>
    <name type="common">Mite</name>
    <dbReference type="NCBI Taxonomy" id="40697"/>
    <lineage>
        <taxon>Eukaryota</taxon>
        <taxon>Metazoa</taxon>
        <taxon>Ecdysozoa</taxon>
        <taxon>Arthropoda</taxon>
        <taxon>Chelicerata</taxon>
        <taxon>Arachnida</taxon>
        <taxon>Acari</taxon>
        <taxon>Acariformes</taxon>
        <taxon>Sarcoptiformes</taxon>
        <taxon>Astigmata</taxon>
        <taxon>Glycyphagoidea</taxon>
        <taxon>Echimyopodidae</taxon>
        <taxon>Blomia</taxon>
    </lineage>
</organism>
<proteinExistence type="inferred from homology"/>
<comment type="caution">
    <text evidence="9">The sequence shown here is derived from an EMBL/GenBank/DDBJ whole genome shotgun (WGS) entry which is preliminary data.</text>
</comment>
<comment type="similarity">
    <text evidence="3">Belongs to the actin family. ARP6 subfamily.</text>
</comment>
<dbReference type="PANTHER" id="PTHR11937">
    <property type="entry name" value="ACTIN"/>
    <property type="match status" value="1"/>
</dbReference>
<dbReference type="CDD" id="cd10210">
    <property type="entry name" value="ASKHA_NBD_Arp6"/>
    <property type="match status" value="1"/>
</dbReference>
<protein>
    <recommendedName>
        <fullName evidence="7">Actin-related protein 6</fullName>
    </recommendedName>
</protein>
<dbReference type="Proteomes" id="UP001142055">
    <property type="component" value="Chromosome 2"/>
</dbReference>
<feature type="region of interest" description="Disordered" evidence="8">
    <location>
        <begin position="361"/>
        <end position="418"/>
    </location>
</feature>
<evidence type="ECO:0000256" key="3">
    <source>
        <dbReference type="ARBA" id="ARBA00005665"/>
    </source>
</evidence>